<gene>
    <name evidence="1" type="ORF">DB313_05175</name>
</gene>
<evidence type="ECO:0000313" key="2">
    <source>
        <dbReference type="Proteomes" id="UP000275571"/>
    </source>
</evidence>
<keyword evidence="1" id="KW-0614">Plasmid</keyword>
<geneLocation type="plasmid" evidence="1 2">
    <name>lp129</name>
</geneLocation>
<accession>A0A386PMX7</accession>
<organism evidence="1 2">
    <name type="scientific">Borrelia turcica IST7</name>
    <dbReference type="NCBI Taxonomy" id="1104446"/>
    <lineage>
        <taxon>Bacteria</taxon>
        <taxon>Pseudomonadati</taxon>
        <taxon>Spirochaetota</taxon>
        <taxon>Spirochaetia</taxon>
        <taxon>Spirochaetales</taxon>
        <taxon>Borreliaceae</taxon>
        <taxon>Borrelia</taxon>
    </lineage>
</organism>
<reference evidence="1 2" key="1">
    <citation type="journal article" date="2018" name="Infect. Genet. Evol.">
        <title>Genome-wide analysis of Borrelia turcica and 'Candidatus Borrelia tachyglossi' shows relapsing fever-like genomes with unique genomic links to Lyme disease Borrelia.</title>
        <authorList>
            <person name="Gofton A.W."/>
            <person name="Margos G."/>
            <person name="Fingerle V."/>
            <person name="Hepner S."/>
            <person name="Loh S.M."/>
            <person name="Ryan U."/>
            <person name="Irwin P."/>
            <person name="Oskam C.L."/>
        </authorList>
    </citation>
    <scope>NUCLEOTIDE SEQUENCE [LARGE SCALE GENOMIC DNA]</scope>
    <source>
        <strain evidence="1 2">IST7</strain>
        <plasmid evidence="1">lp129</plasmid>
    </source>
</reference>
<dbReference type="EMBL" id="CP028885">
    <property type="protein sequence ID" value="AYE36891.1"/>
    <property type="molecule type" value="Genomic_DNA"/>
</dbReference>
<sequence>MRKSVSILLVSIYIVSCNRLDVSIDTQINRIEKIKEIEITDNNNPFIFNTDDINRTKNIKLTKEDKDRLVAFGANKYASALLSFYNKYDNFYEATITYYNCDNNDVSCKNKSLLLYKNNDNIFKLNYSNLTKEFRALVVILKESAPNYISTILSEAIDKVEHCFKKAVDSNQTHKDYLIIDANCIYSYFYGINIAITDYIDAFTSVVNVCSSLYFTYSVRSFADMAKKFAKKRGIKSITAIACAIEAIVSSGSIEEAKKLAEELDRERENEGKEFAKAIDALNVAYKTVTL</sequence>
<dbReference type="AlphaFoldDB" id="A0A386PMX7"/>
<proteinExistence type="predicted"/>
<dbReference type="Proteomes" id="UP000275571">
    <property type="component" value="Plasmid lp129"/>
</dbReference>
<dbReference type="Gene3D" id="1.20.120.1640">
    <property type="match status" value="1"/>
</dbReference>
<dbReference type="RefSeq" id="WP_120104811.1">
    <property type="nucleotide sequence ID" value="NZ_CP028885.1"/>
</dbReference>
<evidence type="ECO:0000313" key="1">
    <source>
        <dbReference type="EMBL" id="AYE36891.1"/>
    </source>
</evidence>
<name>A0A386PMX7_9SPIR</name>
<dbReference type="OrthoDB" id="351359at2"/>
<keyword evidence="2" id="KW-1185">Reference proteome</keyword>
<protein>
    <submittedName>
        <fullName evidence="1">Uncharacterized protein</fullName>
    </submittedName>
</protein>
<dbReference type="KEGG" id="btur:DB313_05175"/>